<sequence length="312" mass="33352">MLIAGAALISTTGVLVRYADVPPTVSGFWRMAFGGLMLMGFLVLSRQWRPARWRDWWWMLFPAAFFAADLFLWHRSILSVGPGLATLLANFQVFLMALAGVWLHGERLGPRYLGGLVLAFAGLWLLVGMDWGAFSPEYRVGVALGLLTGVAYAAYMLSFRHAQRERSALPPAQLLAMSSLLCAGALGLVALGEGVSFAIPDMGSLSALLALGLVGQCLGWVLIARAMPQLKTSVVGLVLLLQPSLAFVQDVVLFQRSTLPLEWLGVVVSLAGIFLGTLKAASTTREVVVEAGVSTKPSGPAADTSPQQRPGE</sequence>
<feature type="transmembrane region" description="Helical" evidence="2">
    <location>
        <begin position="260"/>
        <end position="278"/>
    </location>
</feature>
<evidence type="ECO:0000256" key="2">
    <source>
        <dbReference type="SAM" id="Phobius"/>
    </source>
</evidence>
<accession>A0A5C8KJB3</accession>
<evidence type="ECO:0000313" key="5">
    <source>
        <dbReference type="Proteomes" id="UP000321248"/>
    </source>
</evidence>
<proteinExistence type="predicted"/>
<dbReference type="Pfam" id="PF00892">
    <property type="entry name" value="EamA"/>
    <property type="match status" value="2"/>
</dbReference>
<keyword evidence="2" id="KW-0812">Transmembrane</keyword>
<dbReference type="SUPFAM" id="SSF103481">
    <property type="entry name" value="Multidrug resistance efflux transporter EmrE"/>
    <property type="match status" value="2"/>
</dbReference>
<dbReference type="InterPro" id="IPR037185">
    <property type="entry name" value="EmrE-like"/>
</dbReference>
<dbReference type="Proteomes" id="UP000321248">
    <property type="component" value="Unassembled WGS sequence"/>
</dbReference>
<evidence type="ECO:0000259" key="3">
    <source>
        <dbReference type="Pfam" id="PF00892"/>
    </source>
</evidence>
<keyword evidence="2" id="KW-0472">Membrane</keyword>
<organism evidence="4 5">
    <name type="scientific">Alkalisalibacterium limincola</name>
    <dbReference type="NCBI Taxonomy" id="2699169"/>
    <lineage>
        <taxon>Bacteria</taxon>
        <taxon>Pseudomonadati</taxon>
        <taxon>Pseudomonadota</taxon>
        <taxon>Gammaproteobacteria</taxon>
        <taxon>Lysobacterales</taxon>
        <taxon>Lysobacteraceae</taxon>
        <taxon>Alkalisalibacterium</taxon>
    </lineage>
</organism>
<feature type="transmembrane region" description="Helical" evidence="2">
    <location>
        <begin position="205"/>
        <end position="223"/>
    </location>
</feature>
<dbReference type="GO" id="GO:0016020">
    <property type="term" value="C:membrane"/>
    <property type="evidence" value="ECO:0007669"/>
    <property type="project" value="InterPro"/>
</dbReference>
<gene>
    <name evidence="4" type="ORF">FU658_12260</name>
</gene>
<feature type="region of interest" description="Disordered" evidence="1">
    <location>
        <begin position="292"/>
        <end position="312"/>
    </location>
</feature>
<keyword evidence="5" id="KW-1185">Reference proteome</keyword>
<dbReference type="EMBL" id="VRTS01000009">
    <property type="protein sequence ID" value="TXK60593.1"/>
    <property type="molecule type" value="Genomic_DNA"/>
</dbReference>
<feature type="transmembrane region" description="Helical" evidence="2">
    <location>
        <begin position="115"/>
        <end position="134"/>
    </location>
</feature>
<protein>
    <submittedName>
        <fullName evidence="4">DMT family transporter</fullName>
    </submittedName>
</protein>
<feature type="transmembrane region" description="Helical" evidence="2">
    <location>
        <begin position="180"/>
        <end position="199"/>
    </location>
</feature>
<evidence type="ECO:0000256" key="1">
    <source>
        <dbReference type="SAM" id="MobiDB-lite"/>
    </source>
</evidence>
<evidence type="ECO:0000313" key="4">
    <source>
        <dbReference type="EMBL" id="TXK60593.1"/>
    </source>
</evidence>
<feature type="domain" description="EamA" evidence="3">
    <location>
        <begin position="2"/>
        <end position="127"/>
    </location>
</feature>
<dbReference type="AlphaFoldDB" id="A0A5C8KJB3"/>
<feature type="transmembrane region" description="Helical" evidence="2">
    <location>
        <begin position="27"/>
        <end position="44"/>
    </location>
</feature>
<dbReference type="Gene3D" id="1.10.3730.20">
    <property type="match status" value="1"/>
</dbReference>
<keyword evidence="2" id="KW-1133">Transmembrane helix</keyword>
<comment type="caution">
    <text evidence="4">The sequence shown here is derived from an EMBL/GenBank/DDBJ whole genome shotgun (WGS) entry which is preliminary data.</text>
</comment>
<dbReference type="PANTHER" id="PTHR22911">
    <property type="entry name" value="ACYL-MALONYL CONDENSING ENZYME-RELATED"/>
    <property type="match status" value="1"/>
</dbReference>
<dbReference type="OrthoDB" id="5625838at2"/>
<feature type="transmembrane region" description="Helical" evidence="2">
    <location>
        <begin position="56"/>
        <end position="74"/>
    </location>
</feature>
<reference evidence="4 5" key="1">
    <citation type="submission" date="2019-08" db="EMBL/GenBank/DDBJ databases">
        <authorList>
            <person name="Karlyshev A.V."/>
        </authorList>
    </citation>
    <scope>NUCLEOTIDE SEQUENCE [LARGE SCALE GENOMIC DNA]</scope>
    <source>
        <strain evidence="4 5">Alg18-2.2</strain>
    </source>
</reference>
<feature type="transmembrane region" description="Helical" evidence="2">
    <location>
        <begin position="80"/>
        <end position="103"/>
    </location>
</feature>
<dbReference type="InterPro" id="IPR000620">
    <property type="entry name" value="EamA_dom"/>
</dbReference>
<feature type="transmembrane region" description="Helical" evidence="2">
    <location>
        <begin position="140"/>
        <end position="159"/>
    </location>
</feature>
<feature type="domain" description="EamA" evidence="3">
    <location>
        <begin position="141"/>
        <end position="275"/>
    </location>
</feature>
<name>A0A5C8KJB3_9GAMM</name>
<dbReference type="PANTHER" id="PTHR22911:SF102">
    <property type="entry name" value="MEMBRANE PROTEIN"/>
    <property type="match status" value="1"/>
</dbReference>
<feature type="transmembrane region" description="Helical" evidence="2">
    <location>
        <begin position="235"/>
        <end position="254"/>
    </location>
</feature>